<dbReference type="GeneID" id="19209163"/>
<comment type="caution">
    <text evidence="2">The sequence shown here is derived from an EMBL/GenBank/DDBJ whole genome shotgun (WGS) entry which is preliminary data.</text>
</comment>
<keyword evidence="3" id="KW-1185">Reference proteome</keyword>
<dbReference type="KEGG" id="cput:CONPUDRAFT_73869"/>
<sequence>MGLLRAEVDVRRPRSRRGRRSSDRGGLEGGREAVGWRGGLRRRGELGEKGEGGDGHGGGGGGAYRWWARPLPIFSLLEGGNDGDGGGRAQYQRRGGSQGREGKGGRKRGKGREKEREREGEREGKGGRKRGKGREKEREREGKGEDGREVVGGDQAFVGYSKLAHSYSLTLSPPVSHLPLSPPSLHLPLLPPPLLLVSALVAAPLSSLSSLCPSHAPSPPSPHVQAAPQAALKRQLPPPSPPQKQARNVLDVKPTSGPPSTLPLPLKTIQPCAALRVTADCTIAHLHVVYTLFSMLSPHGALFIKSTVPRAPEAKSLCIMSSYHTKATRREVTKCLTANWYCDPAEFDPRTWSPHRCPSGYWNAFDAYTLTSNNKMLITSPNTPFTPKYRNTEQELCARKDGRLGQADPFQWPTAFHPSMPWSYFENDPKLTFLWWTPTDKDITWSHPEQHTTGTLDGIGFSRLRTLLDVAEERHRQHQNIKPVVLNDMNWLKRALRHLYDILYQFRRVPGDYRSILLDVTNFQRGVMDVWAFTKWWLRIKAGFYARDSSLVEGHSAEDETSFKYNGISVDLLGTGLKDILERGTSFATSRRSLAIPPAAGPSRSKSSSKLSKSNCPAPYLCSGDKSKPNGKPNVAKEQRNKWDELVNKFWPTAFVDRTGAMCGANKSPGHVRNIAMNGGYFFPNLAMFCGVTDQW</sequence>
<dbReference type="AlphaFoldDB" id="A0A5M3MNV8"/>
<feature type="compositionally biased region" description="Basic and acidic residues" evidence="1">
    <location>
        <begin position="134"/>
        <end position="150"/>
    </location>
</feature>
<proteinExistence type="predicted"/>
<feature type="region of interest" description="Disordered" evidence="1">
    <location>
        <begin position="1"/>
        <end position="150"/>
    </location>
</feature>
<organism evidence="2 3">
    <name type="scientific">Coniophora puteana (strain RWD-64-598)</name>
    <name type="common">Brown rot fungus</name>
    <dbReference type="NCBI Taxonomy" id="741705"/>
    <lineage>
        <taxon>Eukaryota</taxon>
        <taxon>Fungi</taxon>
        <taxon>Dikarya</taxon>
        <taxon>Basidiomycota</taxon>
        <taxon>Agaricomycotina</taxon>
        <taxon>Agaricomycetes</taxon>
        <taxon>Agaricomycetidae</taxon>
        <taxon>Boletales</taxon>
        <taxon>Coniophorineae</taxon>
        <taxon>Coniophoraceae</taxon>
        <taxon>Coniophora</taxon>
    </lineage>
</organism>
<dbReference type="RefSeq" id="XP_007769140.1">
    <property type="nucleotide sequence ID" value="XM_007770950.1"/>
</dbReference>
<feature type="region of interest" description="Disordered" evidence="1">
    <location>
        <begin position="211"/>
        <end position="262"/>
    </location>
</feature>
<dbReference type="Proteomes" id="UP000053558">
    <property type="component" value="Unassembled WGS sequence"/>
</dbReference>
<name>A0A5M3MNV8_CONPW</name>
<feature type="compositionally biased region" description="Basic and acidic residues" evidence="1">
    <location>
        <begin position="112"/>
        <end position="126"/>
    </location>
</feature>
<feature type="compositionally biased region" description="Basic and acidic residues" evidence="1">
    <location>
        <begin position="42"/>
        <end position="54"/>
    </location>
</feature>
<evidence type="ECO:0000313" key="2">
    <source>
        <dbReference type="EMBL" id="EIW80852.1"/>
    </source>
</evidence>
<dbReference type="EMBL" id="JH711579">
    <property type="protein sequence ID" value="EIW80852.1"/>
    <property type="molecule type" value="Genomic_DNA"/>
</dbReference>
<evidence type="ECO:0000256" key="1">
    <source>
        <dbReference type="SAM" id="MobiDB-lite"/>
    </source>
</evidence>
<evidence type="ECO:0000313" key="3">
    <source>
        <dbReference type="Proteomes" id="UP000053558"/>
    </source>
</evidence>
<reference evidence="3" key="1">
    <citation type="journal article" date="2012" name="Science">
        <title>The Paleozoic origin of enzymatic lignin decomposition reconstructed from 31 fungal genomes.</title>
        <authorList>
            <person name="Floudas D."/>
            <person name="Binder M."/>
            <person name="Riley R."/>
            <person name="Barry K."/>
            <person name="Blanchette R.A."/>
            <person name="Henrissat B."/>
            <person name="Martinez A.T."/>
            <person name="Otillar R."/>
            <person name="Spatafora J.W."/>
            <person name="Yadav J.S."/>
            <person name="Aerts A."/>
            <person name="Benoit I."/>
            <person name="Boyd A."/>
            <person name="Carlson A."/>
            <person name="Copeland A."/>
            <person name="Coutinho P.M."/>
            <person name="de Vries R.P."/>
            <person name="Ferreira P."/>
            <person name="Findley K."/>
            <person name="Foster B."/>
            <person name="Gaskell J."/>
            <person name="Glotzer D."/>
            <person name="Gorecki P."/>
            <person name="Heitman J."/>
            <person name="Hesse C."/>
            <person name="Hori C."/>
            <person name="Igarashi K."/>
            <person name="Jurgens J.A."/>
            <person name="Kallen N."/>
            <person name="Kersten P."/>
            <person name="Kohler A."/>
            <person name="Kuees U."/>
            <person name="Kumar T.K.A."/>
            <person name="Kuo A."/>
            <person name="LaButti K."/>
            <person name="Larrondo L.F."/>
            <person name="Lindquist E."/>
            <person name="Ling A."/>
            <person name="Lombard V."/>
            <person name="Lucas S."/>
            <person name="Lundell T."/>
            <person name="Martin R."/>
            <person name="McLaughlin D.J."/>
            <person name="Morgenstern I."/>
            <person name="Morin E."/>
            <person name="Murat C."/>
            <person name="Nagy L.G."/>
            <person name="Nolan M."/>
            <person name="Ohm R.A."/>
            <person name="Patyshakuliyeva A."/>
            <person name="Rokas A."/>
            <person name="Ruiz-Duenas F.J."/>
            <person name="Sabat G."/>
            <person name="Salamov A."/>
            <person name="Samejima M."/>
            <person name="Schmutz J."/>
            <person name="Slot J.C."/>
            <person name="St John F."/>
            <person name="Stenlid J."/>
            <person name="Sun H."/>
            <person name="Sun S."/>
            <person name="Syed K."/>
            <person name="Tsang A."/>
            <person name="Wiebenga A."/>
            <person name="Young D."/>
            <person name="Pisabarro A."/>
            <person name="Eastwood D.C."/>
            <person name="Martin F."/>
            <person name="Cullen D."/>
            <person name="Grigoriev I.V."/>
            <person name="Hibbett D.S."/>
        </authorList>
    </citation>
    <scope>NUCLEOTIDE SEQUENCE [LARGE SCALE GENOMIC DNA]</scope>
    <source>
        <strain evidence="3">RWD-64-598 SS2</strain>
    </source>
</reference>
<feature type="compositionally biased region" description="Basic and acidic residues" evidence="1">
    <location>
        <begin position="1"/>
        <end position="12"/>
    </location>
</feature>
<protein>
    <submittedName>
        <fullName evidence="2">Uncharacterized protein</fullName>
    </submittedName>
</protein>
<feature type="compositionally biased region" description="Basic and acidic residues" evidence="1">
    <location>
        <begin position="20"/>
        <end position="31"/>
    </location>
</feature>
<accession>A0A5M3MNV8</accession>
<gene>
    <name evidence="2" type="ORF">CONPUDRAFT_73869</name>
</gene>